<reference evidence="1 2" key="1">
    <citation type="submission" date="2019-04" db="EMBL/GenBank/DDBJ databases">
        <title>Genome of a novel bacterium Candidatus Jettenia ecosi reconstructed from metagenome of an anammox bioreactor.</title>
        <authorList>
            <person name="Mardanov A.V."/>
            <person name="Beletsky A.V."/>
            <person name="Ravin N.V."/>
            <person name="Botchkova E.A."/>
            <person name="Litti Y.V."/>
            <person name="Nozhevnikova A.N."/>
        </authorList>
    </citation>
    <scope>NUCLEOTIDE SEQUENCE [LARGE SCALE GENOMIC DNA]</scope>
    <source>
        <strain evidence="1">J2</strain>
    </source>
</reference>
<gene>
    <name evidence="1" type="ORF">JETT_1333</name>
</gene>
<name>A0A533QD36_9BACT</name>
<sequence length="190" mass="21566">MIAMSTVLSLSRKWYSQALPARTRFEKGQYAYLSEKPLEELVKLARKIVGDTNDWKLFSNALWENNEWQKAHQLTQLAECLSDWCKKFCPQEAEIVTLKKWAASVRKEQFVGLIKGLGPRAYEQLLWYIDGVNSIKLDRHIANFLQNSLGPTVSEADGIAALKAVAKKMGISATNLDARIWDYMQAQANA</sequence>
<dbReference type="EMBL" id="SULG01000021">
    <property type="protein sequence ID" value="TLD42399.1"/>
    <property type="molecule type" value="Genomic_DNA"/>
</dbReference>
<evidence type="ECO:0000313" key="1">
    <source>
        <dbReference type="EMBL" id="TLD42399.1"/>
    </source>
</evidence>
<comment type="caution">
    <text evidence="1">The sequence shown here is derived from an EMBL/GenBank/DDBJ whole genome shotgun (WGS) entry which is preliminary data.</text>
</comment>
<dbReference type="Proteomes" id="UP000319783">
    <property type="component" value="Unassembled WGS sequence"/>
</dbReference>
<accession>A0A533QD36</accession>
<evidence type="ECO:0000313" key="2">
    <source>
        <dbReference type="Proteomes" id="UP000319783"/>
    </source>
</evidence>
<dbReference type="AlphaFoldDB" id="A0A533QD36"/>
<proteinExistence type="predicted"/>
<organism evidence="1 2">
    <name type="scientific">Candidatus Jettenia ecosi</name>
    <dbReference type="NCBI Taxonomy" id="2494326"/>
    <lineage>
        <taxon>Bacteria</taxon>
        <taxon>Pseudomonadati</taxon>
        <taxon>Planctomycetota</taxon>
        <taxon>Candidatus Brocadiia</taxon>
        <taxon>Candidatus Brocadiales</taxon>
        <taxon>Candidatus Brocadiaceae</taxon>
        <taxon>Candidatus Jettenia</taxon>
    </lineage>
</organism>
<protein>
    <submittedName>
        <fullName evidence="1">Uncharacterized protein</fullName>
    </submittedName>
</protein>